<dbReference type="CDD" id="cd04301">
    <property type="entry name" value="NAT_SF"/>
    <property type="match status" value="1"/>
</dbReference>
<feature type="domain" description="N-acetyltransferase" evidence="2">
    <location>
        <begin position="1"/>
        <end position="158"/>
    </location>
</feature>
<dbReference type="InterPro" id="IPR050769">
    <property type="entry name" value="NAT_camello-type"/>
</dbReference>
<accession>A0A6G8AUK6</accession>
<dbReference type="SUPFAM" id="SSF55729">
    <property type="entry name" value="Acyl-CoA N-acyltransferases (Nat)"/>
    <property type="match status" value="1"/>
</dbReference>
<dbReference type="Pfam" id="PF00583">
    <property type="entry name" value="Acetyltransf_1"/>
    <property type="match status" value="1"/>
</dbReference>
<evidence type="ECO:0000313" key="4">
    <source>
        <dbReference type="Proteomes" id="UP000501747"/>
    </source>
</evidence>
<keyword evidence="4" id="KW-1185">Reference proteome</keyword>
<dbReference type="EMBL" id="CP049887">
    <property type="protein sequence ID" value="QIL48771.1"/>
    <property type="molecule type" value="Genomic_DNA"/>
</dbReference>
<organism evidence="3 4">
    <name type="scientific">Vagococcus hydrophili</name>
    <dbReference type="NCBI Taxonomy" id="2714947"/>
    <lineage>
        <taxon>Bacteria</taxon>
        <taxon>Bacillati</taxon>
        <taxon>Bacillota</taxon>
        <taxon>Bacilli</taxon>
        <taxon>Lactobacillales</taxon>
        <taxon>Enterococcaceae</taxon>
        <taxon>Vagococcus</taxon>
    </lineage>
</organism>
<name>A0A6G8AUK6_9ENTE</name>
<dbReference type="PROSITE" id="PS51186">
    <property type="entry name" value="GNAT"/>
    <property type="match status" value="1"/>
</dbReference>
<evidence type="ECO:0000259" key="2">
    <source>
        <dbReference type="PROSITE" id="PS51186"/>
    </source>
</evidence>
<dbReference type="GO" id="GO:0008080">
    <property type="term" value="F:N-acetyltransferase activity"/>
    <property type="evidence" value="ECO:0007669"/>
    <property type="project" value="InterPro"/>
</dbReference>
<evidence type="ECO:0000256" key="1">
    <source>
        <dbReference type="ARBA" id="ARBA00022679"/>
    </source>
</evidence>
<dbReference type="PANTHER" id="PTHR13947">
    <property type="entry name" value="GNAT FAMILY N-ACETYLTRANSFERASE"/>
    <property type="match status" value="1"/>
</dbReference>
<dbReference type="AlphaFoldDB" id="A0A6G8AUK6"/>
<sequence length="158" mass="18089">MEIREITKKDNLGVKELIQSSLKELGFDKPGTAYYDPELNDLTYFYHSTPKAMYWVIEVESKIVGGVGIAPFKDNVCELQKLYVSPKIQGKGLARLLMDQALTFASEHYEACYLETHSDLDAACKLYEKYDFESLSKPIEGSEHSAMDKWYLKRVSQN</sequence>
<proteinExistence type="predicted"/>
<dbReference type="InterPro" id="IPR016181">
    <property type="entry name" value="Acyl_CoA_acyltransferase"/>
</dbReference>
<dbReference type="Proteomes" id="UP000501747">
    <property type="component" value="Chromosome"/>
</dbReference>
<dbReference type="InterPro" id="IPR000182">
    <property type="entry name" value="GNAT_dom"/>
</dbReference>
<evidence type="ECO:0000313" key="3">
    <source>
        <dbReference type="EMBL" id="QIL48771.1"/>
    </source>
</evidence>
<dbReference type="Gene3D" id="3.40.630.30">
    <property type="match status" value="1"/>
</dbReference>
<dbReference type="PANTHER" id="PTHR13947:SF37">
    <property type="entry name" value="LD18367P"/>
    <property type="match status" value="1"/>
</dbReference>
<keyword evidence="1 3" id="KW-0808">Transferase</keyword>
<dbReference type="RefSeq" id="WP_166034903.1">
    <property type="nucleotide sequence ID" value="NZ_CP049887.1"/>
</dbReference>
<gene>
    <name evidence="3" type="ORF">G7082_09765</name>
</gene>
<dbReference type="KEGG" id="vhy:G7082_09765"/>
<reference evidence="3 4" key="1">
    <citation type="submission" date="2020-03" db="EMBL/GenBank/DDBJ databases">
        <title>Vagococcus sp. nov., isolated from beetles.</title>
        <authorList>
            <person name="Hyun D.-W."/>
            <person name="Bae J.-W."/>
        </authorList>
    </citation>
    <scope>NUCLEOTIDE SEQUENCE [LARGE SCALE GENOMIC DNA]</scope>
    <source>
        <strain evidence="3 4">HDW17B</strain>
    </source>
</reference>
<protein>
    <submittedName>
        <fullName evidence="3">GNAT family N-acetyltransferase</fullName>
    </submittedName>
</protein>